<evidence type="ECO:0000313" key="11">
    <source>
        <dbReference type="Proteomes" id="UP001652625"/>
    </source>
</evidence>
<protein>
    <submittedName>
        <fullName evidence="12">Cytochrome b-c1 complex subunit 6, mitochondrial</fullName>
    </submittedName>
</protein>
<accession>A0ABM4BJB5</accession>
<dbReference type="PANTHER" id="PTHR15336">
    <property type="entry name" value="UBIQUINOL-CYTOCHROME C REDUCTASE COMPLEX 7.8 KDA PROTEIN"/>
    <property type="match status" value="1"/>
</dbReference>
<dbReference type="InterPro" id="IPR003422">
    <property type="entry name" value="Cyt_b-c1_6"/>
</dbReference>
<dbReference type="GeneID" id="105845490"/>
<comment type="similarity">
    <text evidence="2">Belongs to the UQCRH/QCR6 family.</text>
</comment>
<keyword evidence="7" id="KW-0496">Mitochondrion</keyword>
<feature type="domain" description="Ubiquinol-cytochrome C reductase hinge" evidence="10">
    <location>
        <begin position="72"/>
        <end position="135"/>
    </location>
</feature>
<keyword evidence="11" id="KW-1185">Reference proteome</keyword>
<keyword evidence="4" id="KW-0679">Respiratory chain</keyword>
<keyword evidence="8" id="KW-0472">Membrane</keyword>
<organism evidence="11 12">
    <name type="scientific">Hydra vulgaris</name>
    <name type="common">Hydra</name>
    <name type="synonym">Hydra attenuata</name>
    <dbReference type="NCBI Taxonomy" id="6087"/>
    <lineage>
        <taxon>Eukaryota</taxon>
        <taxon>Metazoa</taxon>
        <taxon>Cnidaria</taxon>
        <taxon>Hydrozoa</taxon>
        <taxon>Hydroidolina</taxon>
        <taxon>Anthoathecata</taxon>
        <taxon>Aplanulata</taxon>
        <taxon>Hydridae</taxon>
        <taxon>Hydra</taxon>
    </lineage>
</organism>
<evidence type="ECO:0000256" key="3">
    <source>
        <dbReference type="ARBA" id="ARBA00022448"/>
    </source>
</evidence>
<proteinExistence type="inferred from homology"/>
<reference evidence="12" key="1">
    <citation type="submission" date="2025-08" db="UniProtKB">
        <authorList>
            <consortium name="RefSeq"/>
        </authorList>
    </citation>
    <scope>IDENTIFICATION</scope>
</reference>
<evidence type="ECO:0000256" key="2">
    <source>
        <dbReference type="ARBA" id="ARBA00006498"/>
    </source>
</evidence>
<feature type="compositionally biased region" description="Acidic residues" evidence="9">
    <location>
        <begin position="47"/>
        <end position="72"/>
    </location>
</feature>
<dbReference type="SUPFAM" id="SSF81531">
    <property type="entry name" value="Non-heme 11 kDa protein of cytochrome bc1 complex (Ubiquinol-cytochrome c reductase)"/>
    <property type="match status" value="1"/>
</dbReference>
<evidence type="ECO:0000256" key="6">
    <source>
        <dbReference type="ARBA" id="ARBA00022982"/>
    </source>
</evidence>
<name>A0ABM4BJB5_HYDVU</name>
<evidence type="ECO:0000256" key="4">
    <source>
        <dbReference type="ARBA" id="ARBA00022660"/>
    </source>
</evidence>
<dbReference type="PANTHER" id="PTHR15336:SF0">
    <property type="entry name" value="CYTOCHROME B-C1 COMPLEX SUBUNIT 6, MITOCHONDRIAL"/>
    <property type="match status" value="1"/>
</dbReference>
<evidence type="ECO:0000256" key="7">
    <source>
        <dbReference type="ARBA" id="ARBA00023128"/>
    </source>
</evidence>
<dbReference type="RefSeq" id="XP_065649131.1">
    <property type="nucleotide sequence ID" value="XM_065793059.1"/>
</dbReference>
<comment type="subcellular location">
    <subcellularLocation>
        <location evidence="1">Mitochondrion inner membrane</location>
        <topology evidence="1">Peripheral membrane protein</topology>
        <orientation evidence="1">Intermembrane side</orientation>
    </subcellularLocation>
</comment>
<evidence type="ECO:0000259" key="10">
    <source>
        <dbReference type="Pfam" id="PF02320"/>
    </source>
</evidence>
<evidence type="ECO:0000256" key="5">
    <source>
        <dbReference type="ARBA" id="ARBA00022792"/>
    </source>
</evidence>
<feature type="region of interest" description="Disordered" evidence="9">
    <location>
        <begin position="1"/>
        <end position="76"/>
    </location>
</feature>
<evidence type="ECO:0000313" key="12">
    <source>
        <dbReference type="RefSeq" id="XP_065649131.1"/>
    </source>
</evidence>
<gene>
    <name evidence="12" type="primary">LOC105845490</name>
</gene>
<keyword evidence="6" id="KW-0249">Electron transport</keyword>
<keyword evidence="3" id="KW-0813">Transport</keyword>
<evidence type="ECO:0000256" key="8">
    <source>
        <dbReference type="ARBA" id="ARBA00023136"/>
    </source>
</evidence>
<dbReference type="InterPro" id="IPR023184">
    <property type="entry name" value="Ubol_cytC_Rdtase_hinge_dom"/>
</dbReference>
<dbReference type="Proteomes" id="UP001652625">
    <property type="component" value="Chromosome 03"/>
</dbReference>
<dbReference type="Gene3D" id="1.10.287.20">
    <property type="entry name" value="Ubiquinol-cytochrome C reductase hinge domain"/>
    <property type="match status" value="1"/>
</dbReference>
<dbReference type="InterPro" id="IPR036811">
    <property type="entry name" value="Ubol_cytC_Rdtase_hinge_dom_sf"/>
</dbReference>
<evidence type="ECO:0000256" key="9">
    <source>
        <dbReference type="SAM" id="MobiDB-lite"/>
    </source>
</evidence>
<dbReference type="Pfam" id="PF02320">
    <property type="entry name" value="UCR_hinge"/>
    <property type="match status" value="1"/>
</dbReference>
<evidence type="ECO:0000256" key="1">
    <source>
        <dbReference type="ARBA" id="ARBA00004137"/>
    </source>
</evidence>
<keyword evidence="5" id="KW-0999">Mitochondrion inner membrane</keyword>
<sequence length="135" mass="15547">MSEENSENSVILTDEVVVEEIHEPVALSTSVDIEHESEEQENKEVIQEENEEPEEENNSDEEAAANEEDPVDPMDTLREACGKTKHCSELMELFEKCEERVKSKAHTEETCAEELLDFFHCQDMCMAKDLFKHLK</sequence>